<reference evidence="2" key="1">
    <citation type="journal article" date="2023" name="Phytobiomes J">
        <title>Deciphering the key players within the bacterial microbiota associated with aerial crown gall tumors on rhododendron: Insights into the gallobiome.</title>
        <authorList>
            <person name="Kuzmanovic N."/>
            <person name="Nesme J."/>
            <person name="Wolf J."/>
            <person name="Neumann-Schaal M."/>
            <person name="Petersen J."/>
            <person name="Fernandez-Gnecco G."/>
            <person name="Sproeer C."/>
            <person name="Bunk B."/>
            <person name="Overmann J."/>
            <person name="Sorensen S.J."/>
            <person name="Idczak E."/>
            <person name="Smalla K."/>
        </authorList>
    </citation>
    <scope>NUCLEOTIDE SEQUENCE [LARGE SCALE GENOMIC DNA]</scope>
    <source>
        <strain evidence="2">Rho-14.1</strain>
    </source>
</reference>
<sequence length="68" mass="7188">TWLIVTGLFVVLSMVASYMLGGYITGRMRRPVGGSATRDELTSRDGINGLVVWGIGTVVSAFLALSVV</sequence>
<name>A0ABU4W5S4_9HYPH</name>
<organism evidence="2 3">
    <name type="scientific">Agrobacterium rosae</name>
    <dbReference type="NCBI Taxonomy" id="1972867"/>
    <lineage>
        <taxon>Bacteria</taxon>
        <taxon>Pseudomonadati</taxon>
        <taxon>Pseudomonadota</taxon>
        <taxon>Alphaproteobacteria</taxon>
        <taxon>Hyphomicrobiales</taxon>
        <taxon>Rhizobiaceae</taxon>
        <taxon>Rhizobium/Agrobacterium group</taxon>
        <taxon>Agrobacterium</taxon>
    </lineage>
</organism>
<feature type="transmembrane region" description="Helical" evidence="1">
    <location>
        <begin position="47"/>
        <end position="67"/>
    </location>
</feature>
<feature type="transmembrane region" description="Helical" evidence="1">
    <location>
        <begin position="6"/>
        <end position="26"/>
    </location>
</feature>
<comment type="caution">
    <text evidence="2">The sequence shown here is derived from an EMBL/GenBank/DDBJ whole genome shotgun (WGS) entry which is preliminary data.</text>
</comment>
<feature type="non-terminal residue" evidence="2">
    <location>
        <position position="1"/>
    </location>
</feature>
<dbReference type="Proteomes" id="UP001277561">
    <property type="component" value="Unassembled WGS sequence"/>
</dbReference>
<dbReference type="EMBL" id="JAVRAD010000106">
    <property type="protein sequence ID" value="MDX8333145.1"/>
    <property type="molecule type" value="Genomic_DNA"/>
</dbReference>
<keyword evidence="1" id="KW-1133">Transmembrane helix</keyword>
<feature type="non-terminal residue" evidence="2">
    <location>
        <position position="68"/>
    </location>
</feature>
<proteinExistence type="predicted"/>
<evidence type="ECO:0000313" key="3">
    <source>
        <dbReference type="Proteomes" id="UP001277561"/>
    </source>
</evidence>
<keyword evidence="1" id="KW-0812">Transmembrane</keyword>
<keyword evidence="3" id="KW-1185">Reference proteome</keyword>
<keyword evidence="1" id="KW-0472">Membrane</keyword>
<gene>
    <name evidence="2" type="ORF">RMS29_28640</name>
</gene>
<accession>A0ABU4W5S4</accession>
<evidence type="ECO:0000313" key="2">
    <source>
        <dbReference type="EMBL" id="MDX8333145.1"/>
    </source>
</evidence>
<evidence type="ECO:0000256" key="1">
    <source>
        <dbReference type="SAM" id="Phobius"/>
    </source>
</evidence>
<protein>
    <submittedName>
        <fullName evidence="2">Uncharacterized protein</fullName>
    </submittedName>
</protein>